<organism evidence="8 9">
    <name type="scientific">Campylobacter suis</name>
    <dbReference type="NCBI Taxonomy" id="2790657"/>
    <lineage>
        <taxon>Bacteria</taxon>
        <taxon>Pseudomonadati</taxon>
        <taxon>Campylobacterota</taxon>
        <taxon>Epsilonproteobacteria</taxon>
        <taxon>Campylobacterales</taxon>
        <taxon>Campylobacteraceae</taxon>
        <taxon>Campylobacter</taxon>
    </lineage>
</organism>
<comment type="function">
    <text evidence="6">Catalyzes the phosphorylation of the 3'-hydroxyl group of dephosphocoenzyme A to form coenzyme A.</text>
</comment>
<keyword evidence="3 6" id="KW-0547">Nucleotide-binding</keyword>
<keyword evidence="6" id="KW-0963">Cytoplasm</keyword>
<evidence type="ECO:0000256" key="2">
    <source>
        <dbReference type="ARBA" id="ARBA00022679"/>
    </source>
</evidence>
<dbReference type="Gene3D" id="3.40.50.300">
    <property type="entry name" value="P-loop containing nucleotide triphosphate hydrolases"/>
    <property type="match status" value="1"/>
</dbReference>
<dbReference type="GO" id="GO:0004140">
    <property type="term" value="F:dephospho-CoA kinase activity"/>
    <property type="evidence" value="ECO:0007669"/>
    <property type="project" value="UniProtKB-EC"/>
</dbReference>
<keyword evidence="5 6" id="KW-0173">Coenzyme A biosynthesis</keyword>
<dbReference type="CDD" id="cd02022">
    <property type="entry name" value="DPCK"/>
    <property type="match status" value="1"/>
</dbReference>
<dbReference type="Proteomes" id="UP000789359">
    <property type="component" value="Unassembled WGS sequence"/>
</dbReference>
<comment type="pathway">
    <text evidence="6">Cofactor biosynthesis; coenzyme A biosynthesis; CoA from (R)-pantothenate: step 5/5.</text>
</comment>
<gene>
    <name evidence="6 8" type="primary">coaE</name>
    <name evidence="8" type="ORF">LMG8286_01164</name>
</gene>
<reference evidence="8 9" key="1">
    <citation type="submission" date="2020-11" db="EMBL/GenBank/DDBJ databases">
        <authorList>
            <person name="Peeters C."/>
        </authorList>
    </citation>
    <scope>NUCLEOTIDE SEQUENCE [LARGE SCALE GENOMIC DNA]</scope>
    <source>
        <strain evidence="8 9">LMG 8286</strain>
    </source>
</reference>
<evidence type="ECO:0000256" key="7">
    <source>
        <dbReference type="NCBIfam" id="TIGR00152"/>
    </source>
</evidence>
<evidence type="ECO:0000256" key="5">
    <source>
        <dbReference type="ARBA" id="ARBA00022993"/>
    </source>
</evidence>
<dbReference type="EC" id="2.7.1.24" evidence="6 7"/>
<comment type="similarity">
    <text evidence="1 6">Belongs to the CoaE family.</text>
</comment>
<dbReference type="NCBIfam" id="TIGR00152">
    <property type="entry name" value="dephospho-CoA kinase"/>
    <property type="match status" value="1"/>
</dbReference>
<dbReference type="PROSITE" id="PS51219">
    <property type="entry name" value="DPCK"/>
    <property type="match status" value="1"/>
</dbReference>
<comment type="catalytic activity">
    <reaction evidence="6">
        <text>3'-dephospho-CoA + ATP = ADP + CoA + H(+)</text>
        <dbReference type="Rhea" id="RHEA:18245"/>
        <dbReference type="ChEBI" id="CHEBI:15378"/>
        <dbReference type="ChEBI" id="CHEBI:30616"/>
        <dbReference type="ChEBI" id="CHEBI:57287"/>
        <dbReference type="ChEBI" id="CHEBI:57328"/>
        <dbReference type="ChEBI" id="CHEBI:456216"/>
        <dbReference type="EC" id="2.7.1.24"/>
    </reaction>
</comment>
<protein>
    <recommendedName>
        <fullName evidence="6 7">Dephospho-CoA kinase</fullName>
        <ecNumber evidence="6 7">2.7.1.24</ecNumber>
    </recommendedName>
    <alternativeName>
        <fullName evidence="6">Dephosphocoenzyme A kinase</fullName>
    </alternativeName>
</protein>
<comment type="caution">
    <text evidence="8">The sequence shown here is derived from an EMBL/GenBank/DDBJ whole genome shotgun (WGS) entry which is preliminary data.</text>
</comment>
<keyword evidence="2 6" id="KW-0808">Transferase</keyword>
<evidence type="ECO:0000313" key="8">
    <source>
        <dbReference type="EMBL" id="CAD7288154.1"/>
    </source>
</evidence>
<name>A0ABN7K6L2_9BACT</name>
<dbReference type="InterPro" id="IPR027417">
    <property type="entry name" value="P-loop_NTPase"/>
</dbReference>
<keyword evidence="6 8" id="KW-0418">Kinase</keyword>
<keyword evidence="9" id="KW-1185">Reference proteome</keyword>
<evidence type="ECO:0000256" key="3">
    <source>
        <dbReference type="ARBA" id="ARBA00022741"/>
    </source>
</evidence>
<dbReference type="SUPFAM" id="SSF52540">
    <property type="entry name" value="P-loop containing nucleoside triphosphate hydrolases"/>
    <property type="match status" value="1"/>
</dbReference>
<proteinExistence type="inferred from homology"/>
<sequence length="196" mass="22314">MFKNGFVVTGSIGSGKSTFVNLLKNAGFSVIDADLISHEMLENSQNEVIKKFGSHILQNGKISRKKLGAIVFNDKAKLKELEKILHPKISAKIAMQSEILEQQKKPFFVDIPLFFEGLGEKNFDKIIVVYAPENLLIERVMKRNDLDYETAQSRVQLQIDIEIKKQMADFVIDNSGDLENLKQQTQEFLKNIKENL</sequence>
<dbReference type="PANTHER" id="PTHR10695">
    <property type="entry name" value="DEPHOSPHO-COA KINASE-RELATED"/>
    <property type="match status" value="1"/>
</dbReference>
<comment type="subcellular location">
    <subcellularLocation>
        <location evidence="6">Cytoplasm</location>
    </subcellularLocation>
</comment>
<dbReference type="PANTHER" id="PTHR10695:SF46">
    <property type="entry name" value="BIFUNCTIONAL COENZYME A SYNTHASE-RELATED"/>
    <property type="match status" value="1"/>
</dbReference>
<evidence type="ECO:0000256" key="4">
    <source>
        <dbReference type="ARBA" id="ARBA00022840"/>
    </source>
</evidence>
<dbReference type="Pfam" id="PF01121">
    <property type="entry name" value="CoaE"/>
    <property type="match status" value="1"/>
</dbReference>
<feature type="binding site" evidence="6">
    <location>
        <begin position="13"/>
        <end position="18"/>
    </location>
    <ligand>
        <name>ATP</name>
        <dbReference type="ChEBI" id="CHEBI:30616"/>
    </ligand>
</feature>
<evidence type="ECO:0000256" key="6">
    <source>
        <dbReference type="HAMAP-Rule" id="MF_00376"/>
    </source>
</evidence>
<evidence type="ECO:0000256" key="1">
    <source>
        <dbReference type="ARBA" id="ARBA00009018"/>
    </source>
</evidence>
<dbReference type="EMBL" id="CAJHOE010000002">
    <property type="protein sequence ID" value="CAD7288154.1"/>
    <property type="molecule type" value="Genomic_DNA"/>
</dbReference>
<evidence type="ECO:0000313" key="9">
    <source>
        <dbReference type="Proteomes" id="UP000789359"/>
    </source>
</evidence>
<keyword evidence="4 6" id="KW-0067">ATP-binding</keyword>
<dbReference type="HAMAP" id="MF_00376">
    <property type="entry name" value="Dephospho_CoA_kinase"/>
    <property type="match status" value="1"/>
</dbReference>
<accession>A0ABN7K6L2</accession>
<dbReference type="InterPro" id="IPR001977">
    <property type="entry name" value="Depp_CoAkinase"/>
</dbReference>